<keyword evidence="2" id="KW-1185">Reference proteome</keyword>
<accession>A0ABW1I2P9</accession>
<gene>
    <name evidence="1" type="ORF">ACFQH9_06555</name>
</gene>
<evidence type="ECO:0008006" key="3">
    <source>
        <dbReference type="Google" id="ProtNLM"/>
    </source>
</evidence>
<dbReference type="EMBL" id="JBHSQK010000011">
    <property type="protein sequence ID" value="MFC5947931.1"/>
    <property type="molecule type" value="Genomic_DNA"/>
</dbReference>
<protein>
    <recommendedName>
        <fullName evidence="3">SapC protein</fullName>
    </recommendedName>
</protein>
<name>A0ABW1I2P9_9PSEU</name>
<dbReference type="RefSeq" id="WP_379564993.1">
    <property type="nucleotide sequence ID" value="NZ_JBHSQK010000011.1"/>
</dbReference>
<evidence type="ECO:0000313" key="1">
    <source>
        <dbReference type="EMBL" id="MFC5947931.1"/>
    </source>
</evidence>
<sequence>MGFFSRRAGAADIPVRRPVLVLDSGRRMRAGVDLDQCLDNLCRLLPEPRQGIPKLLPADAAWLGAERPPDAFGSFFDDEGRFVVAPFWAEGDTTQFGLFPLDSGPDRLMLPLIGHYAGTFGSLSSIGTFEAGSVELGPPRLTEHLLNSTLEEAGYPVQPENLQVLADQMQTMVLLKSSEFITSQDPGYAPHFIEQHREADLGTVLTDLATWNPDVLPYVQDLLYRIRAILLERSPDGELLASIWN</sequence>
<comment type="caution">
    <text evidence="1">The sequence shown here is derived from an EMBL/GenBank/DDBJ whole genome shotgun (WGS) entry which is preliminary data.</text>
</comment>
<reference evidence="2" key="1">
    <citation type="journal article" date="2019" name="Int. J. Syst. Evol. Microbiol.">
        <title>The Global Catalogue of Microorganisms (GCM) 10K type strain sequencing project: providing services to taxonomists for standard genome sequencing and annotation.</title>
        <authorList>
            <consortium name="The Broad Institute Genomics Platform"/>
            <consortium name="The Broad Institute Genome Sequencing Center for Infectious Disease"/>
            <person name="Wu L."/>
            <person name="Ma J."/>
        </authorList>
    </citation>
    <scope>NUCLEOTIDE SEQUENCE [LARGE SCALE GENOMIC DNA]</scope>
    <source>
        <strain evidence="2">CGMCC 4.7397</strain>
    </source>
</reference>
<dbReference type="Proteomes" id="UP001596119">
    <property type="component" value="Unassembled WGS sequence"/>
</dbReference>
<proteinExistence type="predicted"/>
<evidence type="ECO:0000313" key="2">
    <source>
        <dbReference type="Proteomes" id="UP001596119"/>
    </source>
</evidence>
<organism evidence="1 2">
    <name type="scientific">Pseudonocardia lutea</name>
    <dbReference type="NCBI Taxonomy" id="2172015"/>
    <lineage>
        <taxon>Bacteria</taxon>
        <taxon>Bacillati</taxon>
        <taxon>Actinomycetota</taxon>
        <taxon>Actinomycetes</taxon>
        <taxon>Pseudonocardiales</taxon>
        <taxon>Pseudonocardiaceae</taxon>
        <taxon>Pseudonocardia</taxon>
    </lineage>
</organism>